<feature type="non-terminal residue" evidence="1">
    <location>
        <position position="219"/>
    </location>
</feature>
<comment type="caution">
    <text evidence="1">The sequence shown here is derived from an EMBL/GenBank/DDBJ whole genome shotgun (WGS) entry which is preliminary data.</text>
</comment>
<feature type="non-terminal residue" evidence="1">
    <location>
        <position position="1"/>
    </location>
</feature>
<keyword evidence="2" id="KW-1185">Reference proteome</keyword>
<name>A0ACA9PD76_9GLOM</name>
<organism evidence="1 2">
    <name type="scientific">Dentiscutata heterogama</name>
    <dbReference type="NCBI Taxonomy" id="1316150"/>
    <lineage>
        <taxon>Eukaryota</taxon>
        <taxon>Fungi</taxon>
        <taxon>Fungi incertae sedis</taxon>
        <taxon>Mucoromycota</taxon>
        <taxon>Glomeromycotina</taxon>
        <taxon>Glomeromycetes</taxon>
        <taxon>Diversisporales</taxon>
        <taxon>Gigasporaceae</taxon>
        <taxon>Dentiscutata</taxon>
    </lineage>
</organism>
<sequence>LYNKEMTDKEYKNHDQLLDALKFQIQLMITKIIRLEGRIKRLDDKDTNFLTEITLLKKENHYLIKENETLKSENEAFKMVISHSARIYSNNEEQYESTIQQQINEIHKYRQIIQSISSYCQENSIVNNFLQLNRIDARIRYSSFNDTVNASNNLNKFVELNQDETEIEETPQLYRTFSFIKDRENETIQNEEGECSKFVNGNNNFEVKNRDEKNIYDTE</sequence>
<dbReference type="EMBL" id="CAJVPU010026504">
    <property type="protein sequence ID" value="CAG8700169.1"/>
    <property type="molecule type" value="Genomic_DNA"/>
</dbReference>
<accession>A0ACA9PD76</accession>
<reference evidence="1" key="1">
    <citation type="submission" date="2021-06" db="EMBL/GenBank/DDBJ databases">
        <authorList>
            <person name="Kallberg Y."/>
            <person name="Tangrot J."/>
            <person name="Rosling A."/>
        </authorList>
    </citation>
    <scope>NUCLEOTIDE SEQUENCE</scope>
    <source>
        <strain evidence="1">IL203A</strain>
    </source>
</reference>
<proteinExistence type="predicted"/>
<evidence type="ECO:0000313" key="1">
    <source>
        <dbReference type="EMBL" id="CAG8700169.1"/>
    </source>
</evidence>
<evidence type="ECO:0000313" key="2">
    <source>
        <dbReference type="Proteomes" id="UP000789702"/>
    </source>
</evidence>
<gene>
    <name evidence="1" type="ORF">DHETER_LOCUS11712</name>
</gene>
<dbReference type="Proteomes" id="UP000789702">
    <property type="component" value="Unassembled WGS sequence"/>
</dbReference>
<protein>
    <submittedName>
        <fullName evidence="1">15638_t:CDS:1</fullName>
    </submittedName>
</protein>